<accession>A0AAD9QPL9</accession>
<dbReference type="PANTHER" id="PTHR31296:SF1">
    <property type="entry name" value="MITOCHONDRIAL PROTEIN C2ORF69"/>
    <property type="match status" value="1"/>
</dbReference>
<gene>
    <name evidence="1" type="ORF">P5673_011493</name>
</gene>
<protein>
    <submittedName>
        <fullName evidence="1">Mitochondrial protein C2orf69-like protein</fullName>
    </submittedName>
</protein>
<dbReference type="AlphaFoldDB" id="A0AAD9QPL9"/>
<dbReference type="PANTHER" id="PTHR31296">
    <property type="entry name" value="UPF0565 PROTEIN C2ORF69"/>
    <property type="match status" value="1"/>
</dbReference>
<organism evidence="1 2">
    <name type="scientific">Acropora cervicornis</name>
    <name type="common">Staghorn coral</name>
    <dbReference type="NCBI Taxonomy" id="6130"/>
    <lineage>
        <taxon>Eukaryota</taxon>
        <taxon>Metazoa</taxon>
        <taxon>Cnidaria</taxon>
        <taxon>Anthozoa</taxon>
        <taxon>Hexacorallia</taxon>
        <taxon>Scleractinia</taxon>
        <taxon>Astrocoeniina</taxon>
        <taxon>Acroporidae</taxon>
        <taxon>Acropora</taxon>
    </lineage>
</organism>
<evidence type="ECO:0000313" key="1">
    <source>
        <dbReference type="EMBL" id="KAK2564805.1"/>
    </source>
</evidence>
<evidence type="ECO:0000313" key="2">
    <source>
        <dbReference type="Proteomes" id="UP001249851"/>
    </source>
</evidence>
<dbReference type="Proteomes" id="UP001249851">
    <property type="component" value="Unassembled WGS sequence"/>
</dbReference>
<reference evidence="1" key="2">
    <citation type="journal article" date="2023" name="Science">
        <title>Genomic signatures of disease resistance in endangered staghorn corals.</title>
        <authorList>
            <person name="Vollmer S.V."/>
            <person name="Selwyn J.D."/>
            <person name="Despard B.A."/>
            <person name="Roesel C.L."/>
        </authorList>
    </citation>
    <scope>NUCLEOTIDE SEQUENCE</scope>
    <source>
        <strain evidence="1">K2</strain>
    </source>
</reference>
<dbReference type="EMBL" id="JARQWQ010000021">
    <property type="protein sequence ID" value="KAK2564805.1"/>
    <property type="molecule type" value="Genomic_DNA"/>
</dbReference>
<proteinExistence type="predicted"/>
<reference evidence="1" key="1">
    <citation type="journal article" date="2023" name="G3 (Bethesda)">
        <title>Whole genome assembly and annotation of the endangered Caribbean coral Acropora cervicornis.</title>
        <authorList>
            <person name="Selwyn J.D."/>
            <person name="Vollmer S.V."/>
        </authorList>
    </citation>
    <scope>NUCLEOTIDE SEQUENCE</scope>
    <source>
        <strain evidence="1">K2</strain>
    </source>
</reference>
<dbReference type="GO" id="GO:0005739">
    <property type="term" value="C:mitochondrion"/>
    <property type="evidence" value="ECO:0007669"/>
    <property type="project" value="TreeGrafter"/>
</dbReference>
<comment type="caution">
    <text evidence="1">The sequence shown here is derived from an EMBL/GenBank/DDBJ whole genome shotgun (WGS) entry which is preliminary data.</text>
</comment>
<sequence>MAKSSLSPVVPLPNVVGFDGRKNDVVFCGSEGQQHVVFFPGDVQNMEKHVDNKKWKQWNLEATAKLLEKRFPNSFIWVVRPSRFHLSTFACYQNFVEVNMFGVPDHRNHSYGALKHLSSVIESAVKRILQIAHEEDDPTDEFPVILVGFSKGCVVLNQIIHELSSALTGNDLHLRDFASRISTMYWLDGGHGGESNTWITDEKFLDHLATNVRSIRVHVTPYQIQDSSRPWIGREQKKFVENLRSLGAKDLKVKVHFQDREPSLAFHFKLLEHFKRKL</sequence>
<dbReference type="InterPro" id="IPR018881">
    <property type="entry name" value="C2orf69_mit"/>
</dbReference>
<keyword evidence="2" id="KW-1185">Reference proteome</keyword>
<dbReference type="Pfam" id="PF10561">
    <property type="entry name" value="C2orf69"/>
    <property type="match status" value="2"/>
</dbReference>
<name>A0AAD9QPL9_ACRCE</name>